<evidence type="ECO:0000256" key="4">
    <source>
        <dbReference type="ARBA" id="ARBA00023002"/>
    </source>
</evidence>
<dbReference type="AlphaFoldDB" id="A0A024TKI6"/>
<name>A0A024TKI6_9STRA</name>
<dbReference type="PROSITE" id="PS00086">
    <property type="entry name" value="CYTOCHROME_P450"/>
    <property type="match status" value="1"/>
</dbReference>
<dbReference type="SUPFAM" id="SSF48264">
    <property type="entry name" value="Cytochrome P450"/>
    <property type="match status" value="1"/>
</dbReference>
<comment type="cofactor">
    <cofactor evidence="7">
        <name>heme</name>
        <dbReference type="ChEBI" id="CHEBI:30413"/>
    </cofactor>
</comment>
<protein>
    <recommendedName>
        <fullName evidence="11">Cytochrome P450</fullName>
    </recommendedName>
</protein>
<dbReference type="EMBL" id="KI913984">
    <property type="protein sequence ID" value="ETV94665.1"/>
    <property type="molecule type" value="Genomic_DNA"/>
</dbReference>
<keyword evidence="5 7" id="KW-0408">Iron</keyword>
<dbReference type="InterPro" id="IPR002401">
    <property type="entry name" value="Cyt_P450_E_grp-I"/>
</dbReference>
<comment type="similarity">
    <text evidence="1 8">Belongs to the cytochrome P450 family.</text>
</comment>
<evidence type="ECO:0000256" key="8">
    <source>
        <dbReference type="RuleBase" id="RU000461"/>
    </source>
</evidence>
<evidence type="ECO:0008006" key="11">
    <source>
        <dbReference type="Google" id="ProtNLM"/>
    </source>
</evidence>
<keyword evidence="3 7" id="KW-0479">Metal-binding</keyword>
<dbReference type="PANTHER" id="PTHR24291">
    <property type="entry name" value="CYTOCHROME P450 FAMILY 4"/>
    <property type="match status" value="1"/>
</dbReference>
<evidence type="ECO:0000256" key="7">
    <source>
        <dbReference type="PIRSR" id="PIRSR602401-1"/>
    </source>
</evidence>
<dbReference type="GO" id="GO:0004497">
    <property type="term" value="F:monooxygenase activity"/>
    <property type="evidence" value="ECO:0007669"/>
    <property type="project" value="UniProtKB-KW"/>
</dbReference>
<dbReference type="InterPro" id="IPR036396">
    <property type="entry name" value="Cyt_P450_sf"/>
</dbReference>
<dbReference type="Gene3D" id="1.10.630.10">
    <property type="entry name" value="Cytochrome P450"/>
    <property type="match status" value="1"/>
</dbReference>
<dbReference type="InterPro" id="IPR001128">
    <property type="entry name" value="Cyt_P450"/>
</dbReference>
<dbReference type="VEuPathDB" id="FungiDB:H310_11651"/>
<dbReference type="Pfam" id="PF00067">
    <property type="entry name" value="p450"/>
    <property type="match status" value="1"/>
</dbReference>
<accession>A0A024TKI6</accession>
<keyword evidence="4 8" id="KW-0560">Oxidoreductase</keyword>
<evidence type="ECO:0000256" key="6">
    <source>
        <dbReference type="ARBA" id="ARBA00023033"/>
    </source>
</evidence>
<dbReference type="GeneID" id="20088701"/>
<evidence type="ECO:0000256" key="2">
    <source>
        <dbReference type="ARBA" id="ARBA00022617"/>
    </source>
</evidence>
<keyword evidence="9" id="KW-1133">Transmembrane helix</keyword>
<dbReference type="InterPro" id="IPR050196">
    <property type="entry name" value="Cytochrome_P450_Monoox"/>
</dbReference>
<gene>
    <name evidence="10" type="ORF">H310_11651</name>
</gene>
<feature type="binding site" description="axial binding residue" evidence="7">
    <location>
        <position position="455"/>
    </location>
    <ligand>
        <name>heme</name>
        <dbReference type="ChEBI" id="CHEBI:30413"/>
    </ligand>
    <ligandPart>
        <name>Fe</name>
        <dbReference type="ChEBI" id="CHEBI:18248"/>
    </ligandPart>
</feature>
<keyword evidence="9" id="KW-0472">Membrane</keyword>
<sequence length="513" mass="56393">MSNSSNSCYHGVAAIAAVVGVAAVVVFLVRSVQVKPFIPSLTMPVHLHRVVVGVVDFFGSVEGLGRITFDEADQDGMCQFYVMGSRFISVLKAEHVRTVVNASSFRRRERFFDTFVEAVVGEKALIQVMGNEWKLHRNLVAKALGWQNLVSMAPVMGSLSNEFATVLLATKGPSVDVVPLLKHLTLDIIGATSFGKSFGAIQKAECPVADAFKFLLNDLSRRRVQDPLSPASSFYWIPTAANKMYHRQSAILRATIDQVVASRLRPVHNADGTMPVHQDLLQYLVDAAKEEASGVTRQSFADNLLTFLFGGYDTTSTALAYALHLVAANPRVQENAILEIHQVLGPTDMPTYDSISKLTYCAAVITESLRLFPPVHVTMRTLETDLDVGGHHVPKDTNVLLPIYWIHRFEANWGPDADAFRPERHLGDGEDDHVQIHAKDKAFRMMAFSGGPRSCVGFRFAMMEAVIALVVILRRCKLSVPADAPSVRPVVAGIVTKPEHGVWLHVEPRDSST</sequence>
<dbReference type="GO" id="GO:0016705">
    <property type="term" value="F:oxidoreductase activity, acting on paired donors, with incorporation or reduction of molecular oxygen"/>
    <property type="evidence" value="ECO:0007669"/>
    <property type="project" value="InterPro"/>
</dbReference>
<keyword evidence="2 7" id="KW-0349">Heme</keyword>
<dbReference type="PRINTS" id="PR00463">
    <property type="entry name" value="EP450I"/>
</dbReference>
<keyword evidence="6 8" id="KW-0503">Monooxygenase</keyword>
<keyword evidence="9" id="KW-0812">Transmembrane</keyword>
<dbReference type="GO" id="GO:0005506">
    <property type="term" value="F:iron ion binding"/>
    <property type="evidence" value="ECO:0007669"/>
    <property type="project" value="InterPro"/>
</dbReference>
<evidence type="ECO:0000256" key="5">
    <source>
        <dbReference type="ARBA" id="ARBA00023004"/>
    </source>
</evidence>
<evidence type="ECO:0000313" key="10">
    <source>
        <dbReference type="EMBL" id="ETV94665.1"/>
    </source>
</evidence>
<dbReference type="PANTHER" id="PTHR24291:SF50">
    <property type="entry name" value="BIFUNCTIONAL ALBAFLAVENONE MONOOXYGENASE_TERPENE SYNTHASE"/>
    <property type="match status" value="1"/>
</dbReference>
<dbReference type="STRING" id="157072.A0A024TKI6"/>
<evidence type="ECO:0000256" key="1">
    <source>
        <dbReference type="ARBA" id="ARBA00010617"/>
    </source>
</evidence>
<organism evidence="10">
    <name type="scientific">Aphanomyces invadans</name>
    <dbReference type="NCBI Taxonomy" id="157072"/>
    <lineage>
        <taxon>Eukaryota</taxon>
        <taxon>Sar</taxon>
        <taxon>Stramenopiles</taxon>
        <taxon>Oomycota</taxon>
        <taxon>Saprolegniomycetes</taxon>
        <taxon>Saprolegniales</taxon>
        <taxon>Verrucalvaceae</taxon>
        <taxon>Aphanomyces</taxon>
    </lineage>
</organism>
<evidence type="ECO:0000256" key="3">
    <source>
        <dbReference type="ARBA" id="ARBA00022723"/>
    </source>
</evidence>
<dbReference type="OrthoDB" id="1470350at2759"/>
<feature type="transmembrane region" description="Helical" evidence="9">
    <location>
        <begin position="12"/>
        <end position="32"/>
    </location>
</feature>
<proteinExistence type="inferred from homology"/>
<dbReference type="GO" id="GO:0020037">
    <property type="term" value="F:heme binding"/>
    <property type="evidence" value="ECO:0007669"/>
    <property type="project" value="InterPro"/>
</dbReference>
<dbReference type="RefSeq" id="XP_008876610.1">
    <property type="nucleotide sequence ID" value="XM_008878388.1"/>
</dbReference>
<dbReference type="PRINTS" id="PR00385">
    <property type="entry name" value="P450"/>
</dbReference>
<evidence type="ECO:0000256" key="9">
    <source>
        <dbReference type="SAM" id="Phobius"/>
    </source>
</evidence>
<reference evidence="10" key="1">
    <citation type="submission" date="2013-12" db="EMBL/GenBank/DDBJ databases">
        <title>The Genome Sequence of Aphanomyces invadans NJM9701.</title>
        <authorList>
            <consortium name="The Broad Institute Genomics Platform"/>
            <person name="Russ C."/>
            <person name="Tyler B."/>
            <person name="van West P."/>
            <person name="Dieguez-Uribeondo J."/>
            <person name="Young S.K."/>
            <person name="Zeng Q."/>
            <person name="Gargeya S."/>
            <person name="Fitzgerald M."/>
            <person name="Abouelleil A."/>
            <person name="Alvarado L."/>
            <person name="Chapman S.B."/>
            <person name="Gainer-Dewar J."/>
            <person name="Goldberg J."/>
            <person name="Griggs A."/>
            <person name="Gujja S."/>
            <person name="Hansen M."/>
            <person name="Howarth C."/>
            <person name="Imamovic A."/>
            <person name="Ireland A."/>
            <person name="Larimer J."/>
            <person name="McCowan C."/>
            <person name="Murphy C."/>
            <person name="Pearson M."/>
            <person name="Poon T.W."/>
            <person name="Priest M."/>
            <person name="Roberts A."/>
            <person name="Saif S."/>
            <person name="Shea T."/>
            <person name="Sykes S."/>
            <person name="Wortman J."/>
            <person name="Nusbaum C."/>
            <person name="Birren B."/>
        </authorList>
    </citation>
    <scope>NUCLEOTIDE SEQUENCE [LARGE SCALE GENOMIC DNA]</scope>
    <source>
        <strain evidence="10">NJM9701</strain>
    </source>
</reference>
<dbReference type="InterPro" id="IPR017972">
    <property type="entry name" value="Cyt_P450_CS"/>
</dbReference>
<dbReference type="eggNOG" id="KOG0157">
    <property type="taxonomic scope" value="Eukaryota"/>
</dbReference>